<feature type="transmembrane region" description="Helical" evidence="9">
    <location>
        <begin position="273"/>
        <end position="293"/>
    </location>
</feature>
<dbReference type="Proteomes" id="UP000288178">
    <property type="component" value="Unassembled WGS sequence"/>
</dbReference>
<feature type="transmembrane region" description="Helical" evidence="9">
    <location>
        <begin position="12"/>
        <end position="33"/>
    </location>
</feature>
<dbReference type="PANTHER" id="PTHR30574:SF1">
    <property type="entry name" value="SULPHUR TRANSPORT DOMAIN-CONTAINING PROTEIN"/>
    <property type="match status" value="1"/>
</dbReference>
<dbReference type="PANTHER" id="PTHR30574">
    <property type="entry name" value="INNER MEMBRANE PROTEIN YEDE"/>
    <property type="match status" value="1"/>
</dbReference>
<evidence type="ECO:0000256" key="5">
    <source>
        <dbReference type="ARBA" id="ARBA00022692"/>
    </source>
</evidence>
<keyword evidence="6 9" id="KW-1133">Transmembrane helix</keyword>
<name>A0A437JS49_9BURK</name>
<reference evidence="10 11" key="1">
    <citation type="submission" date="2019-01" db="EMBL/GenBank/DDBJ databases">
        <authorList>
            <person name="Chen W.-M."/>
        </authorList>
    </citation>
    <scope>NUCLEOTIDE SEQUENCE [LARGE SCALE GENOMIC DNA]</scope>
    <source>
        <strain evidence="10 11">ICH-3</strain>
    </source>
</reference>
<feature type="transmembrane region" description="Helical" evidence="9">
    <location>
        <begin position="203"/>
        <end position="222"/>
    </location>
</feature>
<evidence type="ECO:0000256" key="9">
    <source>
        <dbReference type="SAM" id="Phobius"/>
    </source>
</evidence>
<evidence type="ECO:0000313" key="11">
    <source>
        <dbReference type="Proteomes" id="UP000288178"/>
    </source>
</evidence>
<dbReference type="OrthoDB" id="9794165at2"/>
<gene>
    <name evidence="10" type="ORF">ENE75_18630</name>
</gene>
<evidence type="ECO:0000313" key="10">
    <source>
        <dbReference type="EMBL" id="RVT49662.1"/>
    </source>
</evidence>
<sequence length="371" mass="38571">MSADQLPGLVQQVLWGAFVLGALFGAVAQRAHFCTMGALADIVTMGDWTRLRMWALAVGVATLGFSAMAAAGWIDATDSVYARPQLIWLSNLAGGALFGFGMVLASGCGSKTLVRIGGGNLKALVVFCVLGLASYATLRGLTAVWRVETLDRAMVELPVGQDLPSLLQHVTGLSRPLAVALLGGSFGLALTGWALARPEGRSADNLLGGLGIGAVIVAAWWLSGVHGHLTEHPLTLEETFLATNTRSMESFTFVAPIAYTLDWFILYSDANKLLTFGIMSVLGVIVGSAVVAVATRSFRWEGFAGTEDTANHVVGAVLMGIGGVTAFGCTVGQGLSGLSTLSLGSFIAVAGIAGGAVAGIRYQAWRLERLL</sequence>
<dbReference type="GO" id="GO:0005886">
    <property type="term" value="C:plasma membrane"/>
    <property type="evidence" value="ECO:0007669"/>
    <property type="project" value="UniProtKB-SubCell"/>
</dbReference>
<dbReference type="EMBL" id="SACT01000007">
    <property type="protein sequence ID" value="RVT49662.1"/>
    <property type="molecule type" value="Genomic_DNA"/>
</dbReference>
<feature type="transmembrane region" description="Helical" evidence="9">
    <location>
        <begin position="341"/>
        <end position="362"/>
    </location>
</feature>
<organism evidence="10 11">
    <name type="scientific">Rubrivivax albus</name>
    <dbReference type="NCBI Taxonomy" id="2499835"/>
    <lineage>
        <taxon>Bacteria</taxon>
        <taxon>Pseudomonadati</taxon>
        <taxon>Pseudomonadota</taxon>
        <taxon>Betaproteobacteria</taxon>
        <taxon>Burkholderiales</taxon>
        <taxon>Sphaerotilaceae</taxon>
        <taxon>Rubrivivax</taxon>
    </lineage>
</organism>
<dbReference type="Pfam" id="PF04143">
    <property type="entry name" value="Sulf_transp"/>
    <property type="match status" value="1"/>
</dbReference>
<keyword evidence="11" id="KW-1185">Reference proteome</keyword>
<evidence type="ECO:0000256" key="4">
    <source>
        <dbReference type="ARBA" id="ARBA00022519"/>
    </source>
</evidence>
<accession>A0A437JS49</accession>
<evidence type="ECO:0000256" key="1">
    <source>
        <dbReference type="ARBA" id="ARBA00004429"/>
    </source>
</evidence>
<evidence type="ECO:0000256" key="7">
    <source>
        <dbReference type="ARBA" id="ARBA00023136"/>
    </source>
</evidence>
<keyword evidence="4" id="KW-0997">Cell inner membrane</keyword>
<feature type="transmembrane region" description="Helical" evidence="9">
    <location>
        <begin position="121"/>
        <end position="138"/>
    </location>
</feature>
<protein>
    <submittedName>
        <fullName evidence="10">YeeE/YedE family protein</fullName>
    </submittedName>
</protein>
<keyword evidence="2" id="KW-0813">Transport</keyword>
<evidence type="ECO:0000256" key="8">
    <source>
        <dbReference type="ARBA" id="ARBA00035655"/>
    </source>
</evidence>
<feature type="transmembrane region" description="Helical" evidence="9">
    <location>
        <begin position="54"/>
        <end position="74"/>
    </location>
</feature>
<comment type="subcellular location">
    <subcellularLocation>
        <location evidence="1">Cell inner membrane</location>
        <topology evidence="1">Multi-pass membrane protein</topology>
    </subcellularLocation>
</comment>
<evidence type="ECO:0000256" key="3">
    <source>
        <dbReference type="ARBA" id="ARBA00022475"/>
    </source>
</evidence>
<keyword evidence="5 9" id="KW-0812">Transmembrane</keyword>
<keyword evidence="7 9" id="KW-0472">Membrane</keyword>
<evidence type="ECO:0000256" key="6">
    <source>
        <dbReference type="ARBA" id="ARBA00022989"/>
    </source>
</evidence>
<comment type="caution">
    <text evidence="10">The sequence shown here is derived from an EMBL/GenBank/DDBJ whole genome shotgun (WGS) entry which is preliminary data.</text>
</comment>
<feature type="transmembrane region" description="Helical" evidence="9">
    <location>
        <begin position="86"/>
        <end position="109"/>
    </location>
</feature>
<dbReference type="RefSeq" id="WP_128199834.1">
    <property type="nucleotide sequence ID" value="NZ_SACT01000007.1"/>
</dbReference>
<evidence type="ECO:0000256" key="2">
    <source>
        <dbReference type="ARBA" id="ARBA00022448"/>
    </source>
</evidence>
<dbReference type="AlphaFoldDB" id="A0A437JS49"/>
<dbReference type="InterPro" id="IPR007272">
    <property type="entry name" value="Sulf_transp_TsuA/YedE"/>
</dbReference>
<comment type="similarity">
    <text evidence="8">Belongs to the TsuA/YedE (TC 9.B.102) family.</text>
</comment>
<keyword evidence="3" id="KW-1003">Cell membrane</keyword>
<feature type="transmembrane region" description="Helical" evidence="9">
    <location>
        <begin position="313"/>
        <end position="335"/>
    </location>
</feature>
<proteinExistence type="inferred from homology"/>
<feature type="transmembrane region" description="Helical" evidence="9">
    <location>
        <begin position="177"/>
        <end position="196"/>
    </location>
</feature>